<proteinExistence type="predicted"/>
<accession>A0A109HMN1</accession>
<protein>
    <submittedName>
        <fullName evidence="1">Uncharacterized protein</fullName>
    </submittedName>
</protein>
<reference evidence="1 2" key="1">
    <citation type="submission" date="2015-11" db="EMBL/GenBank/DDBJ databases">
        <title>Long Read and Single Molecule DNA Sequencing Simplifies Genome Assembly and TAL Effector Gene Analysis of Xanthomonas translucens.</title>
        <authorList>
            <person name="Peng Z."/>
            <person name="Hu Y."/>
            <person name="Xie J."/>
            <person name="Potnis N."/>
            <person name="Akhunova A."/>
            <person name="Jones J."/>
            <person name="Liu Z."/>
            <person name="White F."/>
            <person name="Liu S."/>
        </authorList>
    </citation>
    <scope>NUCLEOTIDE SEQUENCE [LARGE SCALE GENOMIC DNA]</scope>
    <source>
        <strain evidence="1 2">B1</strain>
    </source>
</reference>
<sequence length="74" mass="7794">MTGLPCAWSMRNARLCAAKRPNTTECTAPMRAQASIANTASAMFGIYTTTRSPRCTSRRSSTAAKALTSACSCA</sequence>
<evidence type="ECO:0000313" key="1">
    <source>
        <dbReference type="EMBL" id="KWV15118.1"/>
    </source>
</evidence>
<evidence type="ECO:0000313" key="2">
    <source>
        <dbReference type="Proteomes" id="UP000055854"/>
    </source>
</evidence>
<gene>
    <name evidence="1" type="ORF">ATB53_03270</name>
</gene>
<dbReference type="EMBL" id="LNTA01000070">
    <property type="protein sequence ID" value="KWV15118.1"/>
    <property type="molecule type" value="Genomic_DNA"/>
</dbReference>
<dbReference type="Proteomes" id="UP000055854">
    <property type="component" value="Unassembled WGS sequence"/>
</dbReference>
<dbReference type="AlphaFoldDB" id="A0A109HMN1"/>
<name>A0A109HMN1_XANCT</name>
<comment type="caution">
    <text evidence="1">The sequence shown here is derived from an EMBL/GenBank/DDBJ whole genome shotgun (WGS) entry which is preliminary data.</text>
</comment>
<organism evidence="1 2">
    <name type="scientific">Xanthomonas campestris pv. translucens</name>
    <dbReference type="NCBI Taxonomy" id="343"/>
    <lineage>
        <taxon>Bacteria</taxon>
        <taxon>Pseudomonadati</taxon>
        <taxon>Pseudomonadota</taxon>
        <taxon>Gammaproteobacteria</taxon>
        <taxon>Lysobacterales</taxon>
        <taxon>Lysobacteraceae</taxon>
        <taxon>Xanthomonas</taxon>
        <taxon>Xanthomonas translucens group</taxon>
    </lineage>
</organism>